<dbReference type="Gene3D" id="1.20.58.320">
    <property type="entry name" value="TPR-like"/>
    <property type="match status" value="1"/>
</dbReference>
<protein>
    <recommendedName>
        <fullName evidence="3">DUF924-domain-containing protein</fullName>
    </recommendedName>
</protein>
<reference evidence="1" key="1">
    <citation type="journal article" date="2021" name="Nat. Commun.">
        <title>Genetic determinants of endophytism in the Arabidopsis root mycobiome.</title>
        <authorList>
            <person name="Mesny F."/>
            <person name="Miyauchi S."/>
            <person name="Thiergart T."/>
            <person name="Pickel B."/>
            <person name="Atanasova L."/>
            <person name="Karlsson M."/>
            <person name="Huettel B."/>
            <person name="Barry K.W."/>
            <person name="Haridas S."/>
            <person name="Chen C."/>
            <person name="Bauer D."/>
            <person name="Andreopoulos W."/>
            <person name="Pangilinan J."/>
            <person name="LaButti K."/>
            <person name="Riley R."/>
            <person name="Lipzen A."/>
            <person name="Clum A."/>
            <person name="Drula E."/>
            <person name="Henrissat B."/>
            <person name="Kohler A."/>
            <person name="Grigoriev I.V."/>
            <person name="Martin F.M."/>
            <person name="Hacquard S."/>
        </authorList>
    </citation>
    <scope>NUCLEOTIDE SEQUENCE</scope>
    <source>
        <strain evidence="1">MPI-SDFR-AT-0120</strain>
    </source>
</reference>
<dbReference type="SUPFAM" id="SSF48452">
    <property type="entry name" value="TPR-like"/>
    <property type="match status" value="1"/>
</dbReference>
<evidence type="ECO:0000313" key="2">
    <source>
        <dbReference type="Proteomes" id="UP000813461"/>
    </source>
</evidence>
<dbReference type="AlphaFoldDB" id="A0A8K0QSJ2"/>
<sequence length="262" mass="29877">MSTFQLDKTIFNPLLYKQLTDVWLPNVDLRGEELDISAMKRWFMASPDEREAFDGVCRDKFAHALEAIGPEHVPEPTAEPFLDEIANIAHKSDGSQAAWVALSLTLLLDQIPRNLYRTDAGLRKVYNHYDKISYALAQRLLDPSYPAARPDLHPQWRNSAAHRVWFYMPLMHSEDIEAHNTLNALIDDCAKEYEPLEGHKGSKMFLDGQIKAEKDHRDILDKFGRYPHRNAALGRPSTEEEKKFLEEGGATFGVGREQESSA</sequence>
<dbReference type="OrthoDB" id="414698at2759"/>
<accession>A0A8K0QSJ2</accession>
<dbReference type="Pfam" id="PF06041">
    <property type="entry name" value="DUF924"/>
    <property type="match status" value="1"/>
</dbReference>
<dbReference type="EMBL" id="JAGMVJ010000032">
    <property type="protein sequence ID" value="KAH7068463.1"/>
    <property type="molecule type" value="Genomic_DNA"/>
</dbReference>
<dbReference type="InterPro" id="IPR011990">
    <property type="entry name" value="TPR-like_helical_dom_sf"/>
</dbReference>
<proteinExistence type="predicted"/>
<evidence type="ECO:0008006" key="3">
    <source>
        <dbReference type="Google" id="ProtNLM"/>
    </source>
</evidence>
<keyword evidence="2" id="KW-1185">Reference proteome</keyword>
<gene>
    <name evidence="1" type="ORF">FB567DRAFT_565190</name>
</gene>
<comment type="caution">
    <text evidence="1">The sequence shown here is derived from an EMBL/GenBank/DDBJ whole genome shotgun (WGS) entry which is preliminary data.</text>
</comment>
<organism evidence="1 2">
    <name type="scientific">Paraphoma chrysanthemicola</name>
    <dbReference type="NCBI Taxonomy" id="798071"/>
    <lineage>
        <taxon>Eukaryota</taxon>
        <taxon>Fungi</taxon>
        <taxon>Dikarya</taxon>
        <taxon>Ascomycota</taxon>
        <taxon>Pezizomycotina</taxon>
        <taxon>Dothideomycetes</taxon>
        <taxon>Pleosporomycetidae</taxon>
        <taxon>Pleosporales</taxon>
        <taxon>Pleosporineae</taxon>
        <taxon>Phaeosphaeriaceae</taxon>
        <taxon>Paraphoma</taxon>
    </lineage>
</organism>
<name>A0A8K0QSJ2_9PLEO</name>
<dbReference type="Gene3D" id="1.25.40.10">
    <property type="entry name" value="Tetratricopeptide repeat domain"/>
    <property type="match status" value="1"/>
</dbReference>
<evidence type="ECO:0000313" key="1">
    <source>
        <dbReference type="EMBL" id="KAH7068463.1"/>
    </source>
</evidence>
<dbReference type="InterPro" id="IPR010323">
    <property type="entry name" value="DUF924"/>
</dbReference>
<dbReference type="Proteomes" id="UP000813461">
    <property type="component" value="Unassembled WGS sequence"/>
</dbReference>